<comment type="caution">
    <text evidence="3">The sequence shown here is derived from an EMBL/GenBank/DDBJ whole genome shotgun (WGS) entry which is preliminary data.</text>
</comment>
<feature type="region of interest" description="Disordered" evidence="2">
    <location>
        <begin position="1"/>
        <end position="21"/>
    </location>
</feature>
<accession>A0AAW0FD37</accession>
<protein>
    <recommendedName>
        <fullName evidence="5">F-box domain-containing protein</fullName>
    </recommendedName>
</protein>
<proteinExistence type="predicted"/>
<dbReference type="AlphaFoldDB" id="A0AAW0FD37"/>
<evidence type="ECO:0000256" key="1">
    <source>
        <dbReference type="SAM" id="Coils"/>
    </source>
</evidence>
<organism evidence="3 4">
    <name type="scientific">Cerrena zonata</name>
    <dbReference type="NCBI Taxonomy" id="2478898"/>
    <lineage>
        <taxon>Eukaryota</taxon>
        <taxon>Fungi</taxon>
        <taxon>Dikarya</taxon>
        <taxon>Basidiomycota</taxon>
        <taxon>Agaricomycotina</taxon>
        <taxon>Agaricomycetes</taxon>
        <taxon>Polyporales</taxon>
        <taxon>Cerrenaceae</taxon>
        <taxon>Cerrena</taxon>
    </lineage>
</organism>
<evidence type="ECO:0008006" key="5">
    <source>
        <dbReference type="Google" id="ProtNLM"/>
    </source>
</evidence>
<dbReference type="EMBL" id="JASBNA010000092">
    <property type="protein sequence ID" value="KAK7677249.1"/>
    <property type="molecule type" value="Genomic_DNA"/>
</dbReference>
<keyword evidence="4" id="KW-1185">Reference proteome</keyword>
<keyword evidence="1" id="KW-0175">Coiled coil</keyword>
<sequence length="513" mass="59695">MSHQRDSESSVPTEDNPPIEIENRDEFSNFIQSHQVAIQKKELEIDEHRRDIAKLCQRASSILPVFTIPDEILVEIFLEYISISRVFEKEEIYELDDYVEWPADYNSDQEEDEYDEYWEDYDERWWLVPSHVCHHWRNVVLSAPILWTQLNADICLTPCLLSAALERSLEAPLDVSIKGFAYRQIPGSLSAGRALAQLFKVTHRIHNLELKFSVIALEKRITHKYIRQPFLQLKTLKVSATEAHSYQNLEEEPGCSIAPVILKNITPCLTELRLCGMRVEWTDLLSLPPSLSHLHISRGKYQYRDWNPRSHNKDVLAVLRKQTSLETLHLENVISDNIIVGTVDLPRLQKLSLRDTAARAVDFFRCLVLPPTTLLDLDLTVDPTDDGVQRICSYIFARIRRYAVETNTTIANAHVTIGYKDISFALCGDRCYSKRHPYLFSIMLQTTLEDLSKTLWQDMIFPTIGSELLLSIQWLYIGSESMYIDHWSFSEWFREVNWTILVDGKDPWDEMFE</sequence>
<evidence type="ECO:0000313" key="4">
    <source>
        <dbReference type="Proteomes" id="UP001385951"/>
    </source>
</evidence>
<feature type="coiled-coil region" evidence="1">
    <location>
        <begin position="31"/>
        <end position="58"/>
    </location>
</feature>
<evidence type="ECO:0000313" key="3">
    <source>
        <dbReference type="EMBL" id="KAK7677249.1"/>
    </source>
</evidence>
<dbReference type="InterPro" id="IPR032675">
    <property type="entry name" value="LRR_dom_sf"/>
</dbReference>
<reference evidence="3 4" key="1">
    <citation type="submission" date="2022-09" db="EMBL/GenBank/DDBJ databases">
        <authorList>
            <person name="Palmer J.M."/>
        </authorList>
    </citation>
    <scope>NUCLEOTIDE SEQUENCE [LARGE SCALE GENOMIC DNA]</scope>
    <source>
        <strain evidence="3 4">DSM 7382</strain>
    </source>
</reference>
<dbReference type="Proteomes" id="UP001385951">
    <property type="component" value="Unassembled WGS sequence"/>
</dbReference>
<gene>
    <name evidence="3" type="ORF">QCA50_019750</name>
</gene>
<evidence type="ECO:0000256" key="2">
    <source>
        <dbReference type="SAM" id="MobiDB-lite"/>
    </source>
</evidence>
<dbReference type="SUPFAM" id="SSF52047">
    <property type="entry name" value="RNI-like"/>
    <property type="match status" value="1"/>
</dbReference>
<dbReference type="Gene3D" id="3.80.10.10">
    <property type="entry name" value="Ribonuclease Inhibitor"/>
    <property type="match status" value="1"/>
</dbReference>
<name>A0AAW0FD37_9APHY</name>